<accession>A0A166AVE9</accession>
<protein>
    <submittedName>
        <fullName evidence="1">Uncharacterized protein</fullName>
    </submittedName>
</protein>
<dbReference type="OrthoDB" id="2895477at2759"/>
<keyword evidence="2" id="KW-1185">Reference proteome</keyword>
<organism evidence="1 2">
    <name type="scientific">Athelia psychrophila</name>
    <dbReference type="NCBI Taxonomy" id="1759441"/>
    <lineage>
        <taxon>Eukaryota</taxon>
        <taxon>Fungi</taxon>
        <taxon>Dikarya</taxon>
        <taxon>Basidiomycota</taxon>
        <taxon>Agaricomycotina</taxon>
        <taxon>Agaricomycetes</taxon>
        <taxon>Agaricomycetidae</taxon>
        <taxon>Atheliales</taxon>
        <taxon>Atheliaceae</taxon>
        <taxon>Athelia</taxon>
    </lineage>
</organism>
<name>A0A166AVE9_9AGAM</name>
<dbReference type="AlphaFoldDB" id="A0A166AVE9"/>
<proteinExistence type="predicted"/>
<evidence type="ECO:0000313" key="1">
    <source>
        <dbReference type="EMBL" id="KZP11998.1"/>
    </source>
</evidence>
<sequence>MTSLLSVNLLLYKSRSCSYLAHDTYDADIALLPTSSGLGSYSDSEQLLKLVGPVDSVVRYQRSVDGAKKDSSTALLGVTRRSFRIARCYGQQFLPEIEGPENLDGSPLALPRGYKQELAELTDHHMRMSQDLDSTREELASVKHEGAKDRVCSLAAHSALGAQLLNTLQTQLDAQKTLAQETTVRDSLLNSLRQSRAQHTEISRKLRNTLFINSTLAAELDKERSARTAAENALAELASKNLGLTEQNKMLSSRELVTDLLSNKPARSMLDTAIFPSRRTMSRASSRRPSISEVFNPYESISERSSETNAPSGSICWTAEFRQATLRNKLSTIQEEYNITKGRLLIAEQRCDAFGKKLSSLQTNFNLCVDECGRALATERELRYEVERRLHGFRAGSQRLSDSDSDSDLEDDGSAIESLFPAKTQGQSVFHVRHLNAIAMNAFERCDTLEKENLTQRDVIDEYSRRIRDLESVEDFMLKDHIVRYKDDTAGLRIALRVRAEDKQFRYKTRQRLSQMKGKKKTMRAKTKNYVGAIPCPERKCVENQVTNEHPQNELDDRKTFGWSW</sequence>
<evidence type="ECO:0000313" key="2">
    <source>
        <dbReference type="Proteomes" id="UP000076532"/>
    </source>
</evidence>
<gene>
    <name evidence="1" type="ORF">FIBSPDRAFT_937224</name>
</gene>
<dbReference type="EMBL" id="KV417654">
    <property type="protein sequence ID" value="KZP11998.1"/>
    <property type="molecule type" value="Genomic_DNA"/>
</dbReference>
<reference evidence="1 2" key="1">
    <citation type="journal article" date="2016" name="Mol. Biol. Evol.">
        <title>Comparative Genomics of Early-Diverging Mushroom-Forming Fungi Provides Insights into the Origins of Lignocellulose Decay Capabilities.</title>
        <authorList>
            <person name="Nagy L.G."/>
            <person name="Riley R."/>
            <person name="Tritt A."/>
            <person name="Adam C."/>
            <person name="Daum C."/>
            <person name="Floudas D."/>
            <person name="Sun H."/>
            <person name="Yadav J.S."/>
            <person name="Pangilinan J."/>
            <person name="Larsson K.H."/>
            <person name="Matsuura K."/>
            <person name="Barry K."/>
            <person name="Labutti K."/>
            <person name="Kuo R."/>
            <person name="Ohm R.A."/>
            <person name="Bhattacharya S.S."/>
            <person name="Shirouzu T."/>
            <person name="Yoshinaga Y."/>
            <person name="Martin F.M."/>
            <person name="Grigoriev I.V."/>
            <person name="Hibbett D.S."/>
        </authorList>
    </citation>
    <scope>NUCLEOTIDE SEQUENCE [LARGE SCALE GENOMIC DNA]</scope>
    <source>
        <strain evidence="1 2">CBS 109695</strain>
    </source>
</reference>
<dbReference type="Proteomes" id="UP000076532">
    <property type="component" value="Unassembled WGS sequence"/>
</dbReference>